<organism evidence="2">
    <name type="scientific">Ixodes ricinus</name>
    <name type="common">Common tick</name>
    <name type="synonym">Acarus ricinus</name>
    <dbReference type="NCBI Taxonomy" id="34613"/>
    <lineage>
        <taxon>Eukaryota</taxon>
        <taxon>Metazoa</taxon>
        <taxon>Ecdysozoa</taxon>
        <taxon>Arthropoda</taxon>
        <taxon>Chelicerata</taxon>
        <taxon>Arachnida</taxon>
        <taxon>Acari</taxon>
        <taxon>Parasitiformes</taxon>
        <taxon>Ixodida</taxon>
        <taxon>Ixodoidea</taxon>
        <taxon>Ixodidae</taxon>
        <taxon>Ixodinae</taxon>
        <taxon>Ixodes</taxon>
    </lineage>
</organism>
<dbReference type="AlphaFoldDB" id="A0A6B0URT7"/>
<evidence type="ECO:0000256" key="1">
    <source>
        <dbReference type="SAM" id="MobiDB-lite"/>
    </source>
</evidence>
<proteinExistence type="predicted"/>
<sequence>MSSGIPPQRIRLNLSPCAVAAVGTVAAAANNKQSQQPIRAALLRQTSPTQRSCAQQASQSPTIVCWPHDGVKLKSRQSPDQRISPETKALSPGSKANSAAGCGLNGNRIKSSTLISHCFFGKAFSEQYL</sequence>
<reference evidence="2" key="1">
    <citation type="submission" date="2019-12" db="EMBL/GenBank/DDBJ databases">
        <title>An insight into the sialome of adult female Ixodes ricinus ticks feeding for 6 days.</title>
        <authorList>
            <person name="Perner J."/>
            <person name="Ribeiro J.M.C."/>
        </authorList>
    </citation>
    <scope>NUCLEOTIDE SEQUENCE</scope>
    <source>
        <strain evidence="2">Semi-engorged</strain>
        <tissue evidence="2">Salivary glands</tissue>
    </source>
</reference>
<dbReference type="EMBL" id="GIFC01010005">
    <property type="protein sequence ID" value="MXU92088.1"/>
    <property type="molecule type" value="Transcribed_RNA"/>
</dbReference>
<feature type="compositionally biased region" description="Basic and acidic residues" evidence="1">
    <location>
        <begin position="74"/>
        <end position="85"/>
    </location>
</feature>
<accession>A0A6B0URT7</accession>
<evidence type="ECO:0000313" key="2">
    <source>
        <dbReference type="EMBL" id="MXU92088.1"/>
    </source>
</evidence>
<feature type="region of interest" description="Disordered" evidence="1">
    <location>
        <begin position="74"/>
        <end position="102"/>
    </location>
</feature>
<protein>
    <submittedName>
        <fullName evidence="2">Uncharacterized protein</fullName>
    </submittedName>
</protein>
<name>A0A6B0URT7_IXORI</name>